<dbReference type="EMBL" id="GIKN01007200">
    <property type="protein sequence ID" value="NIE49473.1"/>
    <property type="molecule type" value="Transcribed_RNA"/>
</dbReference>
<protein>
    <submittedName>
        <fullName evidence="1">Uncharacterized protein</fullName>
    </submittedName>
</protein>
<dbReference type="AlphaFoldDB" id="A0A6G5AGT2"/>
<evidence type="ECO:0000313" key="1">
    <source>
        <dbReference type="EMBL" id="NIE49473.1"/>
    </source>
</evidence>
<name>A0A6G5AGT2_RHIMP</name>
<proteinExistence type="predicted"/>
<sequence>MECCSYVRLAGEPCCIRNGSLLRLHHSTLSTKFNQSYRDFTMLWHRNKSRRCSHRYRTAQHRIPTKIAWSALRLKCTAHGYLQCSISLYEAIVTQRHERHYKVMQ</sequence>
<organism evidence="1">
    <name type="scientific">Rhipicephalus microplus</name>
    <name type="common">Cattle tick</name>
    <name type="synonym">Boophilus microplus</name>
    <dbReference type="NCBI Taxonomy" id="6941"/>
    <lineage>
        <taxon>Eukaryota</taxon>
        <taxon>Metazoa</taxon>
        <taxon>Ecdysozoa</taxon>
        <taxon>Arthropoda</taxon>
        <taxon>Chelicerata</taxon>
        <taxon>Arachnida</taxon>
        <taxon>Acari</taxon>
        <taxon>Parasitiformes</taxon>
        <taxon>Ixodida</taxon>
        <taxon>Ixodoidea</taxon>
        <taxon>Ixodidae</taxon>
        <taxon>Rhipicephalinae</taxon>
        <taxon>Rhipicephalus</taxon>
        <taxon>Boophilus</taxon>
    </lineage>
</organism>
<reference evidence="1" key="1">
    <citation type="submission" date="2020-03" db="EMBL/GenBank/DDBJ databases">
        <title>A transcriptome and proteome of the tick Rhipicephalus microplus shaped by the genetic composition of its hosts and developmental stage.</title>
        <authorList>
            <person name="Garcia G.R."/>
            <person name="Ribeiro J.M.C."/>
            <person name="Maruyama S.R."/>
            <person name="Gardinasse L.G."/>
            <person name="Nelson K."/>
            <person name="Ferreira B.R."/>
            <person name="Andrade T.G."/>
            <person name="Santos I.K.F.M."/>
        </authorList>
    </citation>
    <scope>NUCLEOTIDE SEQUENCE</scope>
    <source>
        <strain evidence="1">NSGR</strain>
        <tissue evidence="1">Salivary glands</tissue>
    </source>
</reference>
<accession>A0A6G5AGT2</accession>